<evidence type="ECO:0000313" key="8">
    <source>
        <dbReference type="EMBL" id="CAA9397621.1"/>
    </source>
</evidence>
<evidence type="ECO:0000256" key="2">
    <source>
        <dbReference type="ARBA" id="ARBA00022801"/>
    </source>
</evidence>
<evidence type="ECO:0000259" key="7">
    <source>
        <dbReference type="Pfam" id="PF18741"/>
    </source>
</evidence>
<feature type="region of interest" description="Disordered" evidence="5">
    <location>
        <begin position="203"/>
        <end position="237"/>
    </location>
</feature>
<dbReference type="SUPFAM" id="SSF52540">
    <property type="entry name" value="P-loop containing nucleoside triphosphate hydrolases"/>
    <property type="match status" value="1"/>
</dbReference>
<evidence type="ECO:0000256" key="5">
    <source>
        <dbReference type="SAM" id="MobiDB-lite"/>
    </source>
</evidence>
<reference evidence="8" key="1">
    <citation type="submission" date="2020-02" db="EMBL/GenBank/DDBJ databases">
        <authorList>
            <person name="Meier V. D."/>
        </authorList>
    </citation>
    <scope>NUCLEOTIDE SEQUENCE</scope>
    <source>
        <strain evidence="8">AVDCRST_MAG64</strain>
    </source>
</reference>
<keyword evidence="1" id="KW-0547">Nucleotide-binding</keyword>
<sequence length="722" mass="77746">DDSTPRRVPALRRVESLLAGFGLDALVAELRQSFADAPDAWPGLLERAWLRSSLEHAWADDPELASFDGRVHGKAVAEFCQLDRERLDLAAKTVTRLHVRTVVGALHASPTQAALVRREAEKKMRHLPFRRLLTQAPDVLAALFPCFMCSPLSVSQLLPGDRRLFDVVVFDEASQVLPEDAVAALVRGKQAIVAGDEHQLAPTQFFAGGGDEDDDDDLGDQTGGGTDRGGGGPREASAAEGFESLLSMMKSFVPAPMLEWHYRSRDERLIAFSNRHVYGGRLITFPGPGGDAPAVSHVLVQRGGADGPGDGESGSAEVRRVVAMVLDHARAQLDAPPERRKSLGVIAMSLRHAQRVEAALDRALEAHEDLEPFFDANASDRFFVKNLERVQGDERHVIFLTMGVEPDAAGRVSLTHFGPVNSREKGYRRLNVAITRAKERMVIVSAFGHHAINAGPNPSRGVDLLRQYLHYASTGGRHLGDGQGTGVPPNAFEADVADALAAAGIATVPQWGTSRYRIDLVARHPRRPGRVVLAIECDGATYHSAPTARDRDRLRQQHLEALGWRFHRIWSTDWFTRRDDEVRRARQAFDDAVAYADATDRAHARDDTGGDDANAVEARDATEASDAVGDAQVSGDADTGGGAADDRGWSDGPERLDAFDTAGVLDGPGETDEPDDRGGDAPDAADDLDARGDDGPGELDPSDESGAADDSAESPERGGAPA</sequence>
<dbReference type="Gene3D" id="3.40.50.300">
    <property type="entry name" value="P-loop containing nucleotide triphosphate hydrolases"/>
    <property type="match status" value="2"/>
</dbReference>
<dbReference type="AlphaFoldDB" id="A0A6J4NU80"/>
<dbReference type="Pfam" id="PF18741">
    <property type="entry name" value="MTES_1575"/>
    <property type="match status" value="1"/>
</dbReference>
<feature type="region of interest" description="Disordered" evidence="5">
    <location>
        <begin position="618"/>
        <end position="722"/>
    </location>
</feature>
<feature type="compositionally biased region" description="Acidic residues" evidence="5">
    <location>
        <begin position="695"/>
        <end position="713"/>
    </location>
</feature>
<dbReference type="InterPro" id="IPR050534">
    <property type="entry name" value="Coronavir_polyprotein_1ab"/>
</dbReference>
<dbReference type="InterPro" id="IPR049468">
    <property type="entry name" value="Restrct_endonuc-II-like_dom"/>
</dbReference>
<dbReference type="Gene3D" id="3.40.960.10">
    <property type="entry name" value="VSR Endonuclease"/>
    <property type="match status" value="1"/>
</dbReference>
<dbReference type="GO" id="GO:0005524">
    <property type="term" value="F:ATP binding"/>
    <property type="evidence" value="ECO:0007669"/>
    <property type="project" value="UniProtKB-KW"/>
</dbReference>
<dbReference type="PANTHER" id="PTHR43788">
    <property type="entry name" value="DNA2/NAM7 HELICASE FAMILY MEMBER"/>
    <property type="match status" value="1"/>
</dbReference>
<proteinExistence type="predicted"/>
<feature type="non-terminal residue" evidence="8">
    <location>
        <position position="1"/>
    </location>
</feature>
<accession>A0A6J4NU80</accession>
<dbReference type="FunFam" id="3.40.960.10:FF:000002">
    <property type="entry name" value="DNA helicase related protein"/>
    <property type="match status" value="1"/>
</dbReference>
<dbReference type="InterPro" id="IPR041679">
    <property type="entry name" value="DNA2/NAM7-like_C"/>
</dbReference>
<dbReference type="GO" id="GO:0043139">
    <property type="term" value="F:5'-3' DNA helicase activity"/>
    <property type="evidence" value="ECO:0007669"/>
    <property type="project" value="TreeGrafter"/>
</dbReference>
<evidence type="ECO:0000256" key="4">
    <source>
        <dbReference type="ARBA" id="ARBA00022840"/>
    </source>
</evidence>
<protein>
    <submittedName>
        <fullName evidence="8">DNA helicase related protein</fullName>
    </submittedName>
</protein>
<dbReference type="InterPro" id="IPR027417">
    <property type="entry name" value="P-loop_NTPase"/>
</dbReference>
<gene>
    <name evidence="8" type="ORF">AVDCRST_MAG64-1510</name>
</gene>
<evidence type="ECO:0000256" key="3">
    <source>
        <dbReference type="ARBA" id="ARBA00022806"/>
    </source>
</evidence>
<organism evidence="8">
    <name type="scientific">uncultured Phycisphaerae bacterium</name>
    <dbReference type="NCBI Taxonomy" id="904963"/>
    <lineage>
        <taxon>Bacteria</taxon>
        <taxon>Pseudomonadati</taxon>
        <taxon>Planctomycetota</taxon>
        <taxon>Phycisphaerae</taxon>
        <taxon>environmental samples</taxon>
    </lineage>
</organism>
<keyword evidence="4" id="KW-0067">ATP-binding</keyword>
<feature type="domain" description="Restriction endonuclease type II-like" evidence="7">
    <location>
        <begin position="492"/>
        <end position="587"/>
    </location>
</feature>
<dbReference type="PANTHER" id="PTHR43788:SF8">
    <property type="entry name" value="DNA-BINDING PROTEIN SMUBP-2"/>
    <property type="match status" value="1"/>
</dbReference>
<dbReference type="Pfam" id="PF13087">
    <property type="entry name" value="AAA_12"/>
    <property type="match status" value="1"/>
</dbReference>
<feature type="compositionally biased region" description="Basic and acidic residues" evidence="5">
    <location>
        <begin position="644"/>
        <end position="658"/>
    </location>
</feature>
<dbReference type="InterPro" id="IPR047187">
    <property type="entry name" value="SF1_C_Upf1"/>
</dbReference>
<evidence type="ECO:0000259" key="6">
    <source>
        <dbReference type="Pfam" id="PF13087"/>
    </source>
</evidence>
<evidence type="ECO:0000256" key="1">
    <source>
        <dbReference type="ARBA" id="ARBA00022741"/>
    </source>
</evidence>
<keyword evidence="2" id="KW-0378">Hydrolase</keyword>
<dbReference type="InterPro" id="IPR011335">
    <property type="entry name" value="Restrct_endonuc-II-like"/>
</dbReference>
<feature type="domain" description="DNA2/NAM7 helicase-like C-terminal" evidence="6">
    <location>
        <begin position="253"/>
        <end position="445"/>
    </location>
</feature>
<keyword evidence="3 8" id="KW-0347">Helicase</keyword>
<dbReference type="EMBL" id="CADCUQ010000345">
    <property type="protein sequence ID" value="CAA9397621.1"/>
    <property type="molecule type" value="Genomic_DNA"/>
</dbReference>
<feature type="compositionally biased region" description="Gly residues" evidence="5">
    <location>
        <begin position="221"/>
        <end position="233"/>
    </location>
</feature>
<feature type="compositionally biased region" description="Acidic residues" evidence="5">
    <location>
        <begin position="210"/>
        <end position="219"/>
    </location>
</feature>
<name>A0A6J4NU80_9BACT</name>
<dbReference type="GO" id="GO:0016787">
    <property type="term" value="F:hydrolase activity"/>
    <property type="evidence" value="ECO:0007669"/>
    <property type="project" value="UniProtKB-KW"/>
</dbReference>
<dbReference type="SUPFAM" id="SSF52980">
    <property type="entry name" value="Restriction endonuclease-like"/>
    <property type="match status" value="1"/>
</dbReference>
<dbReference type="CDD" id="cd18808">
    <property type="entry name" value="SF1_C_Upf1"/>
    <property type="match status" value="1"/>
</dbReference>